<dbReference type="NCBIfam" id="TIGR04294">
    <property type="entry name" value="pre_pil_HX9DG"/>
    <property type="match status" value="1"/>
</dbReference>
<dbReference type="AlphaFoldDB" id="A0AAU7CTQ6"/>
<reference evidence="1" key="1">
    <citation type="submission" date="2024-05" db="EMBL/GenBank/DDBJ databases">
        <title>Planctomycetes of the genus Singulisphaera possess chitinolytic capabilities.</title>
        <authorList>
            <person name="Ivanova A."/>
        </authorList>
    </citation>
    <scope>NUCLEOTIDE SEQUENCE</scope>
    <source>
        <strain evidence="1">Ch08T</strain>
    </source>
</reference>
<accession>A0AAU7CTQ6</accession>
<proteinExistence type="predicted"/>
<protein>
    <submittedName>
        <fullName evidence="1">H-X9-DG-CTERM domain-containing protein</fullName>
    </submittedName>
</protein>
<name>A0AAU7CTQ6_9BACT</name>
<dbReference type="EMBL" id="CP155447">
    <property type="protein sequence ID" value="XBH08418.1"/>
    <property type="molecule type" value="Genomic_DNA"/>
</dbReference>
<evidence type="ECO:0000313" key="1">
    <source>
        <dbReference type="EMBL" id="XBH08418.1"/>
    </source>
</evidence>
<dbReference type="RefSeq" id="WP_406701274.1">
    <property type="nucleotide sequence ID" value="NZ_CP155447.1"/>
</dbReference>
<gene>
    <name evidence="1" type="ORF">V5E97_36565</name>
</gene>
<organism evidence="1">
    <name type="scientific">Singulisphaera sp. Ch08</name>
    <dbReference type="NCBI Taxonomy" id="3120278"/>
    <lineage>
        <taxon>Bacteria</taxon>
        <taxon>Pseudomonadati</taxon>
        <taxon>Planctomycetota</taxon>
        <taxon>Planctomycetia</taxon>
        <taxon>Isosphaerales</taxon>
        <taxon>Isosphaeraceae</taxon>
        <taxon>Singulisphaera</taxon>
    </lineage>
</organism>
<dbReference type="InterPro" id="IPR027558">
    <property type="entry name" value="Pre_pil_HX9DG_C"/>
</dbReference>
<sequence>MSSGAIYTDFYTVLGPNSLIPDCGHEALVGIGIFTARSYHRMGVNTVFMDGSVRWMGSNVNTRIWRGLGTRAGKEIVQ</sequence>